<feature type="transmembrane region" description="Helical" evidence="2">
    <location>
        <begin position="340"/>
        <end position="367"/>
    </location>
</feature>
<feature type="compositionally biased region" description="Polar residues" evidence="1">
    <location>
        <begin position="1"/>
        <end position="27"/>
    </location>
</feature>
<dbReference type="AlphaFoldDB" id="A0A1E3BC70"/>
<keyword evidence="4" id="KW-1185">Reference proteome</keyword>
<sequence length="799" mass="89288">MNSSAPQPGNVSLRTVSSSRPQYQYFEQRSEAASDDYYSFPSTVSNSASSRDGVMRYATPVSGPASRASSPGVGVPRMGAIGEHGPLLGEDTSRRVRARTGHNNGGDGSVWMEGDLPHIRYAINHLTREEEDDDDDEEEDEEIWDVGGRENHPDGFVWDEERGCFTRVGTSPAPSQQQQQQQERETSPARSVQSSTSSMTTIGRKTFVAMDPPENSLLYPPLDYVPIILRPWALALLIICCLLTIAGVSFCNVWSKKRQGLWDYDGQSGSRYFVFQFLPQILAAILILWIFVVQAAVYRVMPFAIMASERKLKRMLQKLPMLPRNFLLPDLSHFLYGEPLVGFSLFTIWLANMFAIPLLSCLFQVKWYSYVDGANGQGRFRWTSVQSIGWTIVSLYGLLTIGLTVLLVRFVRAWSGLMWDPTSIADLIPIIQRSNILQDFDSLETSPDVGKSLEPRALRLGYWKLSGKKETLFYGIGEEDAPVRTPSLHTDKQVKITDVERQQNNLNMYEPTTRHRWTPWFLRTISIIAWSFLVGGLFIAFVIVSFLHDAIASGFPPRLPTLPSTDGFSASNFVYSFIPALIGTLFFLAYQHVDVYFRAVQPYASLSSSPTGVPAKHSLLLSYPSDLPLLVTIKALLNKHPKLALITFISTASLAIPILAGGIFTALYYPSSRTIRMTSLMPAFYALLAFCALYTLSLLAIWPRRIRYLPHDIATLGEQVSFLYQSPLLADKGLREVRCRADLVRMIVSGGEGVGGDGDGVEVGETRYGFGVFVGRDGREHLGFERVRRGGREDMVILR</sequence>
<evidence type="ECO:0000313" key="3">
    <source>
        <dbReference type="EMBL" id="ODM18547.1"/>
    </source>
</evidence>
<feature type="region of interest" description="Disordered" evidence="1">
    <location>
        <begin position="1"/>
        <end position="55"/>
    </location>
</feature>
<feature type="region of interest" description="Disordered" evidence="1">
    <location>
        <begin position="127"/>
        <end position="155"/>
    </location>
</feature>
<comment type="caution">
    <text evidence="3">The sequence shown here is derived from an EMBL/GenBank/DDBJ whole genome shotgun (WGS) entry which is preliminary data.</text>
</comment>
<keyword evidence="2" id="KW-0472">Membrane</keyword>
<dbReference type="Proteomes" id="UP000094569">
    <property type="component" value="Unassembled WGS sequence"/>
</dbReference>
<accession>A0A1E3BC70</accession>
<reference evidence="3 4" key="1">
    <citation type="journal article" date="2016" name="BMC Genomics">
        <title>Comparative genomic and transcriptomic analyses of the Fuzhuan brick tea-fermentation fungus Aspergillus cristatus.</title>
        <authorList>
            <person name="Ge Y."/>
            <person name="Wang Y."/>
            <person name="Liu Y."/>
            <person name="Tan Y."/>
            <person name="Ren X."/>
            <person name="Zhang X."/>
            <person name="Hyde K.D."/>
            <person name="Liu Y."/>
            <person name="Liu Z."/>
        </authorList>
    </citation>
    <scope>NUCLEOTIDE SEQUENCE [LARGE SCALE GENOMIC DNA]</scope>
    <source>
        <strain evidence="3 4">GZAAS20.1005</strain>
    </source>
</reference>
<proteinExistence type="predicted"/>
<protein>
    <recommendedName>
        <fullName evidence="5">Phosphoribosylaminoimidazole-succinocarboxamide synthase</fullName>
    </recommendedName>
</protein>
<dbReference type="Pfam" id="PF11915">
    <property type="entry name" value="DUF3433"/>
    <property type="match status" value="2"/>
</dbReference>
<feature type="transmembrane region" description="Helical" evidence="2">
    <location>
        <begin position="387"/>
        <end position="408"/>
    </location>
</feature>
<feature type="region of interest" description="Disordered" evidence="1">
    <location>
        <begin position="167"/>
        <end position="198"/>
    </location>
</feature>
<feature type="transmembrane region" description="Helical" evidence="2">
    <location>
        <begin position="232"/>
        <end position="255"/>
    </location>
</feature>
<feature type="transmembrane region" description="Helical" evidence="2">
    <location>
        <begin position="643"/>
        <end position="669"/>
    </location>
</feature>
<evidence type="ECO:0000313" key="4">
    <source>
        <dbReference type="Proteomes" id="UP000094569"/>
    </source>
</evidence>
<feature type="transmembrane region" description="Helical" evidence="2">
    <location>
        <begin position="281"/>
        <end position="305"/>
    </location>
</feature>
<dbReference type="OrthoDB" id="3057599at2759"/>
<dbReference type="EMBL" id="JXNT01000006">
    <property type="protein sequence ID" value="ODM18547.1"/>
    <property type="molecule type" value="Genomic_DNA"/>
</dbReference>
<evidence type="ECO:0008006" key="5">
    <source>
        <dbReference type="Google" id="ProtNLM"/>
    </source>
</evidence>
<feature type="transmembrane region" description="Helical" evidence="2">
    <location>
        <begin position="567"/>
        <end position="590"/>
    </location>
</feature>
<dbReference type="PANTHER" id="PTHR37544">
    <property type="entry name" value="SPRAY-RELATED"/>
    <property type="match status" value="1"/>
</dbReference>
<organism evidence="3 4">
    <name type="scientific">Aspergillus cristatus</name>
    <name type="common">Chinese Fuzhuan brick tea-fermentation fungus</name>
    <name type="synonym">Eurotium cristatum</name>
    <dbReference type="NCBI Taxonomy" id="573508"/>
    <lineage>
        <taxon>Eukaryota</taxon>
        <taxon>Fungi</taxon>
        <taxon>Dikarya</taxon>
        <taxon>Ascomycota</taxon>
        <taxon>Pezizomycotina</taxon>
        <taxon>Eurotiomycetes</taxon>
        <taxon>Eurotiomycetidae</taxon>
        <taxon>Eurotiales</taxon>
        <taxon>Aspergillaceae</taxon>
        <taxon>Aspergillus</taxon>
        <taxon>Aspergillus subgen. Aspergillus</taxon>
    </lineage>
</organism>
<dbReference type="InterPro" id="IPR021840">
    <property type="entry name" value="DUF3433"/>
</dbReference>
<name>A0A1E3BC70_ASPCR</name>
<gene>
    <name evidence="3" type="ORF">SI65_06419</name>
</gene>
<evidence type="ECO:0000256" key="1">
    <source>
        <dbReference type="SAM" id="MobiDB-lite"/>
    </source>
</evidence>
<feature type="compositionally biased region" description="Polar residues" evidence="1">
    <location>
        <begin position="40"/>
        <end position="50"/>
    </location>
</feature>
<dbReference type="STRING" id="573508.A0A1E3BC70"/>
<dbReference type="PANTHER" id="PTHR37544:SF1">
    <property type="entry name" value="PHOSPHORIBOSYLAMINOIMIDAZOLE-SUCCINOCARBOXAMIDE SYNTHASE"/>
    <property type="match status" value="1"/>
</dbReference>
<evidence type="ECO:0000256" key="2">
    <source>
        <dbReference type="SAM" id="Phobius"/>
    </source>
</evidence>
<feature type="transmembrane region" description="Helical" evidence="2">
    <location>
        <begin position="520"/>
        <end position="547"/>
    </location>
</feature>
<feature type="transmembrane region" description="Helical" evidence="2">
    <location>
        <begin position="681"/>
        <end position="702"/>
    </location>
</feature>
<keyword evidence="2" id="KW-0812">Transmembrane</keyword>
<feature type="compositionally biased region" description="Acidic residues" evidence="1">
    <location>
        <begin position="129"/>
        <end position="144"/>
    </location>
</feature>
<feature type="compositionally biased region" description="Polar residues" evidence="1">
    <location>
        <begin position="188"/>
        <end position="198"/>
    </location>
</feature>
<dbReference type="VEuPathDB" id="FungiDB:SI65_06419"/>
<keyword evidence="2" id="KW-1133">Transmembrane helix</keyword>